<name>A0A938Y2U1_9BACL</name>
<reference evidence="2" key="1">
    <citation type="submission" date="2021-01" db="EMBL/GenBank/DDBJ databases">
        <title>Genomic Encyclopedia of Type Strains, Phase IV (KMG-IV): sequencing the most valuable type-strain genomes for metagenomic binning, comparative biology and taxonomic classification.</title>
        <authorList>
            <person name="Goeker M."/>
        </authorList>
    </citation>
    <scope>NUCLEOTIDE SEQUENCE</scope>
    <source>
        <strain evidence="2">DSM 25523</strain>
    </source>
</reference>
<comment type="caution">
    <text evidence="2">The sequence shown here is derived from an EMBL/GenBank/DDBJ whole genome shotgun (WGS) entry which is preliminary data.</text>
</comment>
<proteinExistence type="predicted"/>
<evidence type="ECO:0000313" key="2">
    <source>
        <dbReference type="EMBL" id="MBM7590946.1"/>
    </source>
</evidence>
<feature type="region of interest" description="Disordered" evidence="1">
    <location>
        <begin position="1"/>
        <end position="33"/>
    </location>
</feature>
<evidence type="ECO:0000313" key="3">
    <source>
        <dbReference type="Proteomes" id="UP000717624"/>
    </source>
</evidence>
<dbReference type="Proteomes" id="UP000717624">
    <property type="component" value="Unassembled WGS sequence"/>
</dbReference>
<organism evidence="2 3">
    <name type="scientific">Brevibacillus fulvus</name>
    <dbReference type="NCBI Taxonomy" id="1125967"/>
    <lineage>
        <taxon>Bacteria</taxon>
        <taxon>Bacillati</taxon>
        <taxon>Bacillota</taxon>
        <taxon>Bacilli</taxon>
        <taxon>Bacillales</taxon>
        <taxon>Paenibacillaceae</taxon>
        <taxon>Brevibacillus</taxon>
    </lineage>
</organism>
<accession>A0A938Y2U1</accession>
<gene>
    <name evidence="2" type="ORF">JOD01_002558</name>
</gene>
<dbReference type="EMBL" id="JAFBEB010000008">
    <property type="protein sequence ID" value="MBM7590946.1"/>
    <property type="molecule type" value="Genomic_DNA"/>
</dbReference>
<dbReference type="RefSeq" id="WP_204518684.1">
    <property type="nucleotide sequence ID" value="NZ_BAABIN010000005.1"/>
</dbReference>
<dbReference type="AlphaFoldDB" id="A0A938Y2U1"/>
<feature type="compositionally biased region" description="Basic and acidic residues" evidence="1">
    <location>
        <begin position="1"/>
        <end position="11"/>
    </location>
</feature>
<keyword evidence="3" id="KW-1185">Reference proteome</keyword>
<evidence type="ECO:0000256" key="1">
    <source>
        <dbReference type="SAM" id="MobiDB-lite"/>
    </source>
</evidence>
<protein>
    <submittedName>
        <fullName evidence="2">Uncharacterized protein</fullName>
    </submittedName>
</protein>
<sequence>MNQYSHSEKENPAQPIHAQTEYPAEGTSLNPLEEDWHFDENLAAAPDDHLTQAMQQGDQSR</sequence>